<dbReference type="HAMAP" id="MF_00795">
    <property type="entry name" value="CutC"/>
    <property type="match status" value="1"/>
</dbReference>
<dbReference type="GO" id="GO:0005507">
    <property type="term" value="F:copper ion binding"/>
    <property type="evidence" value="ECO:0007669"/>
    <property type="project" value="TreeGrafter"/>
</dbReference>
<comment type="caution">
    <text evidence="2">Once thought to be involved in copper homeostasis, experiments in E.coli have shown this is not the case.</text>
</comment>
<dbReference type="Proteomes" id="UP000516764">
    <property type="component" value="Chromosome"/>
</dbReference>
<keyword evidence="4" id="KW-1185">Reference proteome</keyword>
<dbReference type="Gene3D" id="3.20.20.380">
    <property type="entry name" value="Copper homeostasis (CutC) domain"/>
    <property type="match status" value="1"/>
</dbReference>
<dbReference type="SUPFAM" id="SSF110395">
    <property type="entry name" value="CutC-like"/>
    <property type="match status" value="1"/>
</dbReference>
<sequence>MLLEICANSYQSALNAQNAGVDRIELCSELSVGGITPSFGLLEKVAKEITILTNVLIRPRSGNFCYSDAEFKQMKKDILICKKLGFNGIVSGILNADNSINIERTKEIIELSKPLSFTFHRAFDCVTNPKKSLQELIDLKVDRILTSGLQENAINGIDLLIELQKLAGEKLIILPGSGINADNVNVFKEVGFKEIHASASKIINSEKSVFFGNIAQTESNIQEIESILKVIK</sequence>
<proteinExistence type="inferred from homology"/>
<reference evidence="3 4" key="1">
    <citation type="journal article" date="2016" name="Int. J. Syst. Evol. Microbiol.">
        <title>Polaribacter haliotis sp. nov., isolated from the gut of abalone Haliotis discus hannai.</title>
        <authorList>
            <person name="Kim Y.O."/>
            <person name="Park I.S."/>
            <person name="Park S."/>
            <person name="Nam B.H."/>
            <person name="Park J.M."/>
            <person name="Kim D.G."/>
            <person name="Yoon J.H."/>
        </authorList>
    </citation>
    <scope>NUCLEOTIDE SEQUENCE [LARGE SCALE GENOMIC DNA]</scope>
    <source>
        <strain evidence="3 4">KCTC 52418</strain>
    </source>
</reference>
<organism evidence="3 4">
    <name type="scientific">Polaribacter haliotis</name>
    <dbReference type="NCBI Taxonomy" id="1888915"/>
    <lineage>
        <taxon>Bacteria</taxon>
        <taxon>Pseudomonadati</taxon>
        <taxon>Bacteroidota</taxon>
        <taxon>Flavobacteriia</taxon>
        <taxon>Flavobacteriales</taxon>
        <taxon>Flavobacteriaceae</taxon>
    </lineage>
</organism>
<dbReference type="InterPro" id="IPR005627">
    <property type="entry name" value="CutC-like"/>
</dbReference>
<name>A0A7L8AFS8_9FLAO</name>
<protein>
    <recommendedName>
        <fullName evidence="2">PF03932 family protein CutC</fullName>
    </recommendedName>
</protein>
<dbReference type="RefSeq" id="WP_088354082.1">
    <property type="nucleotide sequence ID" value="NZ_CP061813.1"/>
</dbReference>
<dbReference type="GO" id="GO:0005737">
    <property type="term" value="C:cytoplasm"/>
    <property type="evidence" value="ECO:0007669"/>
    <property type="project" value="UniProtKB-SubCell"/>
</dbReference>
<comment type="similarity">
    <text evidence="1 2">Belongs to the CutC family.</text>
</comment>
<accession>A0A7L8AFS8</accession>
<evidence type="ECO:0000256" key="1">
    <source>
        <dbReference type="ARBA" id="ARBA00007768"/>
    </source>
</evidence>
<dbReference type="InterPro" id="IPR036822">
    <property type="entry name" value="CutC-like_dom_sf"/>
</dbReference>
<gene>
    <name evidence="2" type="primary">cutC</name>
    <name evidence="3" type="ORF">H9I45_16230</name>
</gene>
<keyword evidence="2" id="KW-0963">Cytoplasm</keyword>
<evidence type="ECO:0000313" key="3">
    <source>
        <dbReference type="EMBL" id="QOD60861.1"/>
    </source>
</evidence>
<dbReference type="PANTHER" id="PTHR12598">
    <property type="entry name" value="COPPER HOMEOSTASIS PROTEIN CUTC"/>
    <property type="match status" value="1"/>
</dbReference>
<comment type="subcellular location">
    <subcellularLocation>
        <location evidence="2">Cytoplasm</location>
    </subcellularLocation>
</comment>
<dbReference type="PANTHER" id="PTHR12598:SF0">
    <property type="entry name" value="COPPER HOMEOSTASIS PROTEIN CUTC HOMOLOG"/>
    <property type="match status" value="1"/>
</dbReference>
<dbReference type="Pfam" id="PF03932">
    <property type="entry name" value="CutC"/>
    <property type="match status" value="1"/>
</dbReference>
<dbReference type="AlphaFoldDB" id="A0A7L8AFS8"/>
<dbReference type="OrthoDB" id="9815677at2"/>
<dbReference type="EMBL" id="CP061813">
    <property type="protein sequence ID" value="QOD60861.1"/>
    <property type="molecule type" value="Genomic_DNA"/>
</dbReference>
<evidence type="ECO:0000313" key="4">
    <source>
        <dbReference type="Proteomes" id="UP000516764"/>
    </source>
</evidence>
<evidence type="ECO:0000256" key="2">
    <source>
        <dbReference type="HAMAP-Rule" id="MF_00795"/>
    </source>
</evidence>
<dbReference type="FunFam" id="3.20.20.380:FF:000001">
    <property type="entry name" value="Copper homeostasis protein CutC"/>
    <property type="match status" value="1"/>
</dbReference>
<dbReference type="KEGG" id="phal:H9I45_16230"/>